<organism evidence="2 3">
    <name type="scientific">Ophiophagus hannah</name>
    <name type="common">King cobra</name>
    <name type="synonym">Naja hannah</name>
    <dbReference type="NCBI Taxonomy" id="8665"/>
    <lineage>
        <taxon>Eukaryota</taxon>
        <taxon>Metazoa</taxon>
        <taxon>Chordata</taxon>
        <taxon>Craniata</taxon>
        <taxon>Vertebrata</taxon>
        <taxon>Euteleostomi</taxon>
        <taxon>Lepidosauria</taxon>
        <taxon>Squamata</taxon>
        <taxon>Bifurcata</taxon>
        <taxon>Unidentata</taxon>
        <taxon>Episquamata</taxon>
        <taxon>Toxicofera</taxon>
        <taxon>Serpentes</taxon>
        <taxon>Colubroidea</taxon>
        <taxon>Elapidae</taxon>
        <taxon>Elapinae</taxon>
        <taxon>Ophiophagus</taxon>
    </lineage>
</organism>
<comment type="caution">
    <text evidence="2">The sequence shown here is derived from an EMBL/GenBank/DDBJ whole genome shotgun (WGS) entry which is preliminary data.</text>
</comment>
<evidence type="ECO:0000313" key="3">
    <source>
        <dbReference type="Proteomes" id="UP000018936"/>
    </source>
</evidence>
<dbReference type="Proteomes" id="UP000018936">
    <property type="component" value="Unassembled WGS sequence"/>
</dbReference>
<keyword evidence="3" id="KW-1185">Reference proteome</keyword>
<dbReference type="InterPro" id="IPR035234">
    <property type="entry name" value="IgGFc-bd_N"/>
</dbReference>
<sequence length="95" mass="10624">MPRTGVYDSTALIQANKSQFAITATKNTQQVQQSSIHQLGTRIELTESVAVLSGLNCAKKFTSCDHVDEWLLSVLNWRTFFIVPSLSYQNNFDVA</sequence>
<feature type="domain" description="IgGFc-binding protein N-terminal" evidence="1">
    <location>
        <begin position="19"/>
        <end position="86"/>
    </location>
</feature>
<dbReference type="AlphaFoldDB" id="V8NS65"/>
<gene>
    <name evidence="2" type="primary">FCGBP</name>
    <name evidence="2" type="ORF">L345_09735</name>
</gene>
<reference evidence="2 3" key="1">
    <citation type="journal article" date="2013" name="Proc. Natl. Acad. Sci. U.S.A.">
        <title>The king cobra genome reveals dynamic gene evolution and adaptation in the snake venom system.</title>
        <authorList>
            <person name="Vonk F.J."/>
            <person name="Casewell N.R."/>
            <person name="Henkel C.V."/>
            <person name="Heimberg A.M."/>
            <person name="Jansen H.J."/>
            <person name="McCleary R.J."/>
            <person name="Kerkkamp H.M."/>
            <person name="Vos R.A."/>
            <person name="Guerreiro I."/>
            <person name="Calvete J.J."/>
            <person name="Wuster W."/>
            <person name="Woods A.E."/>
            <person name="Logan J.M."/>
            <person name="Harrison R.A."/>
            <person name="Castoe T.A."/>
            <person name="de Koning A.P."/>
            <person name="Pollock D.D."/>
            <person name="Yandell M."/>
            <person name="Calderon D."/>
            <person name="Renjifo C."/>
            <person name="Currier R.B."/>
            <person name="Salgado D."/>
            <person name="Pla D."/>
            <person name="Sanz L."/>
            <person name="Hyder A.S."/>
            <person name="Ribeiro J.M."/>
            <person name="Arntzen J.W."/>
            <person name="van den Thillart G.E."/>
            <person name="Boetzer M."/>
            <person name="Pirovano W."/>
            <person name="Dirks R.P."/>
            <person name="Spaink H.P."/>
            <person name="Duboule D."/>
            <person name="McGlinn E."/>
            <person name="Kini R.M."/>
            <person name="Richardson M.K."/>
        </authorList>
    </citation>
    <scope>NUCLEOTIDE SEQUENCE</scope>
    <source>
        <tissue evidence="2">Blood</tissue>
    </source>
</reference>
<name>V8NS65_OPHHA</name>
<protein>
    <submittedName>
        <fullName evidence="2">IgGFc-binding protein</fullName>
    </submittedName>
</protein>
<evidence type="ECO:0000313" key="2">
    <source>
        <dbReference type="EMBL" id="ETE64503.1"/>
    </source>
</evidence>
<evidence type="ECO:0000259" key="1">
    <source>
        <dbReference type="Pfam" id="PF17517"/>
    </source>
</evidence>
<dbReference type="EMBL" id="AZIM01002219">
    <property type="protein sequence ID" value="ETE64503.1"/>
    <property type="molecule type" value="Genomic_DNA"/>
</dbReference>
<dbReference type="Pfam" id="PF17517">
    <property type="entry name" value="IgGFc_binding"/>
    <property type="match status" value="1"/>
</dbReference>
<feature type="non-terminal residue" evidence="2">
    <location>
        <position position="1"/>
    </location>
</feature>
<proteinExistence type="predicted"/>
<accession>V8NS65</accession>